<name>A0A9Q0TNK6_SALVM</name>
<dbReference type="PANTHER" id="PTHR12299:SF17">
    <property type="entry name" value="AT19571P-RELATED"/>
    <property type="match status" value="1"/>
</dbReference>
<feature type="compositionally biased region" description="Low complexity" evidence="3">
    <location>
        <begin position="40"/>
        <end position="49"/>
    </location>
</feature>
<feature type="compositionally biased region" description="Basic and acidic residues" evidence="3">
    <location>
        <begin position="192"/>
        <end position="202"/>
    </location>
</feature>
<gene>
    <name evidence="5" type="ORF">OIU85_026444</name>
</gene>
<dbReference type="SMART" id="SM01233">
    <property type="entry name" value="HABP4_PAI-RBP1"/>
    <property type="match status" value="1"/>
</dbReference>
<dbReference type="AlphaFoldDB" id="A0A9Q0TNK6"/>
<protein>
    <submittedName>
        <fullName evidence="5">HYALURONIC ACID-BINDING PROTEIN 4</fullName>
    </submittedName>
</protein>
<evidence type="ECO:0000256" key="2">
    <source>
        <dbReference type="ARBA" id="ARBA00022490"/>
    </source>
</evidence>
<proteinExistence type="predicted"/>
<evidence type="ECO:0000259" key="4">
    <source>
        <dbReference type="SMART" id="SM01233"/>
    </source>
</evidence>
<dbReference type="EMBL" id="JAPFFL010000007">
    <property type="protein sequence ID" value="KAJ6714937.1"/>
    <property type="molecule type" value="Genomic_DNA"/>
</dbReference>
<reference evidence="5" key="1">
    <citation type="submission" date="2022-11" db="EMBL/GenBank/DDBJ databases">
        <authorList>
            <person name="Hyden B.L."/>
            <person name="Feng K."/>
            <person name="Yates T."/>
            <person name="Jawdy S."/>
            <person name="Smart L.B."/>
            <person name="Muchero W."/>
        </authorList>
    </citation>
    <scope>NUCLEOTIDE SEQUENCE</scope>
    <source>
        <tissue evidence="5">Shoot tip</tissue>
    </source>
</reference>
<keyword evidence="2" id="KW-0963">Cytoplasm</keyword>
<dbReference type="Pfam" id="PF04774">
    <property type="entry name" value="HABP4_PAI-RBP1"/>
    <property type="match status" value="1"/>
</dbReference>
<sequence>MATENPFDILGDDDNNEDLSQLVAAAQLKAAEKPKKADKTAAAPASQPARLPTKPAPPAQAVREAKNEGGRVGGRGYGRGRGRGGRFNRDSNNNEMTFTGNGFTGVSRPSEDGEAGRTSERHGYGAPRGGFRGGRRGGYSNGEAGEGERPRRLYDRRSGTGRGNELKREGSGRGNWGTPDEIALETEEPVVDNEKNNITEKQPEEEDAAAAGKDAVDASKDAAENEPEEKEPEAKVNSPFETFFYLGMSYKWNSAII</sequence>
<dbReference type="Pfam" id="PF09598">
    <property type="entry name" value="Stm1_N"/>
    <property type="match status" value="1"/>
</dbReference>
<dbReference type="OrthoDB" id="784393at2759"/>
<evidence type="ECO:0000313" key="6">
    <source>
        <dbReference type="Proteomes" id="UP001151529"/>
    </source>
</evidence>
<dbReference type="GO" id="GO:0003723">
    <property type="term" value="F:RNA binding"/>
    <property type="evidence" value="ECO:0007669"/>
    <property type="project" value="InterPro"/>
</dbReference>
<dbReference type="GO" id="GO:0005634">
    <property type="term" value="C:nucleus"/>
    <property type="evidence" value="ECO:0007669"/>
    <property type="project" value="TreeGrafter"/>
</dbReference>
<keyword evidence="6" id="KW-1185">Reference proteome</keyword>
<dbReference type="GO" id="GO:0005737">
    <property type="term" value="C:cytoplasm"/>
    <property type="evidence" value="ECO:0007669"/>
    <property type="project" value="UniProtKB-SubCell"/>
</dbReference>
<comment type="subcellular location">
    <subcellularLocation>
        <location evidence="1">Cytoplasm</location>
    </subcellularLocation>
</comment>
<comment type="caution">
    <text evidence="5">The sequence shown here is derived from an EMBL/GenBank/DDBJ whole genome shotgun (WGS) entry which is preliminary data.</text>
</comment>
<feature type="domain" description="Hyaluronan/mRNA-binding protein" evidence="4">
    <location>
        <begin position="150"/>
        <end position="242"/>
    </location>
</feature>
<feature type="compositionally biased region" description="Basic and acidic residues" evidence="3">
    <location>
        <begin position="109"/>
        <end position="123"/>
    </location>
</feature>
<feature type="compositionally biased region" description="Gly residues" evidence="3">
    <location>
        <begin position="126"/>
        <end position="140"/>
    </location>
</feature>
<dbReference type="InterPro" id="IPR006861">
    <property type="entry name" value="HABP4_PAIRBP1-bd"/>
</dbReference>
<feature type="compositionally biased region" description="Polar residues" evidence="3">
    <location>
        <begin position="90"/>
        <end position="101"/>
    </location>
</feature>
<evidence type="ECO:0000313" key="5">
    <source>
        <dbReference type="EMBL" id="KAJ6714937.1"/>
    </source>
</evidence>
<dbReference type="Proteomes" id="UP001151529">
    <property type="component" value="Chromosome 1"/>
</dbReference>
<feature type="compositionally biased region" description="Basic and acidic residues" evidence="3">
    <location>
        <begin position="30"/>
        <end position="39"/>
    </location>
</feature>
<dbReference type="InterPro" id="IPR019084">
    <property type="entry name" value="STM1-like_N"/>
</dbReference>
<feature type="compositionally biased region" description="Basic and acidic residues" evidence="3">
    <location>
        <begin position="214"/>
        <end position="223"/>
    </location>
</feature>
<feature type="compositionally biased region" description="Acidic residues" evidence="3">
    <location>
        <begin position="182"/>
        <end position="191"/>
    </location>
</feature>
<dbReference type="PANTHER" id="PTHR12299">
    <property type="entry name" value="HYALURONIC ACID-BINDING PROTEIN 4"/>
    <property type="match status" value="1"/>
</dbReference>
<accession>A0A9Q0TNK6</accession>
<reference evidence="5" key="2">
    <citation type="journal article" date="2023" name="Int. J. Mol. Sci.">
        <title>De Novo Assembly and Annotation of 11 Diverse Shrub Willow (Salix) Genomes Reveals Novel Gene Organization in Sex-Linked Regions.</title>
        <authorList>
            <person name="Hyden B."/>
            <person name="Feng K."/>
            <person name="Yates T.B."/>
            <person name="Jawdy S."/>
            <person name="Cereghino C."/>
            <person name="Smart L.B."/>
            <person name="Muchero W."/>
        </authorList>
    </citation>
    <scope>NUCLEOTIDE SEQUENCE [LARGE SCALE GENOMIC DNA]</scope>
    <source>
        <tissue evidence="5">Shoot tip</tissue>
    </source>
</reference>
<evidence type="ECO:0000256" key="1">
    <source>
        <dbReference type="ARBA" id="ARBA00004496"/>
    </source>
</evidence>
<organism evidence="5 6">
    <name type="scientific">Salix viminalis</name>
    <name type="common">Common osier</name>
    <name type="synonym">Basket willow</name>
    <dbReference type="NCBI Taxonomy" id="40686"/>
    <lineage>
        <taxon>Eukaryota</taxon>
        <taxon>Viridiplantae</taxon>
        <taxon>Streptophyta</taxon>
        <taxon>Embryophyta</taxon>
        <taxon>Tracheophyta</taxon>
        <taxon>Spermatophyta</taxon>
        <taxon>Magnoliopsida</taxon>
        <taxon>eudicotyledons</taxon>
        <taxon>Gunneridae</taxon>
        <taxon>Pentapetalae</taxon>
        <taxon>rosids</taxon>
        <taxon>fabids</taxon>
        <taxon>Malpighiales</taxon>
        <taxon>Salicaceae</taxon>
        <taxon>Saliceae</taxon>
        <taxon>Salix</taxon>
    </lineage>
</organism>
<evidence type="ECO:0000256" key="3">
    <source>
        <dbReference type="SAM" id="MobiDB-lite"/>
    </source>
</evidence>
<dbReference type="InterPro" id="IPR039764">
    <property type="entry name" value="HABP4/SERBP1-like"/>
</dbReference>
<feature type="region of interest" description="Disordered" evidence="3">
    <location>
        <begin position="29"/>
        <end position="239"/>
    </location>
</feature>
<feature type="compositionally biased region" description="Basic and acidic residues" evidence="3">
    <location>
        <begin position="146"/>
        <end position="171"/>
    </location>
</feature>